<dbReference type="Proteomes" id="UP000824264">
    <property type="component" value="Unassembled WGS sequence"/>
</dbReference>
<evidence type="ECO:0000313" key="3">
    <source>
        <dbReference type="EMBL" id="HIW77654.1"/>
    </source>
</evidence>
<feature type="region of interest" description="Disordered" evidence="1">
    <location>
        <begin position="285"/>
        <end position="355"/>
    </location>
</feature>
<organism evidence="3 4">
    <name type="scientific">Candidatus Bilophila faecipullorum</name>
    <dbReference type="NCBI Taxonomy" id="2838482"/>
    <lineage>
        <taxon>Bacteria</taxon>
        <taxon>Pseudomonadati</taxon>
        <taxon>Thermodesulfobacteriota</taxon>
        <taxon>Desulfovibrionia</taxon>
        <taxon>Desulfovibrionales</taxon>
        <taxon>Desulfovibrionaceae</taxon>
        <taxon>Bilophila</taxon>
    </lineage>
</organism>
<dbReference type="AlphaFoldDB" id="A0A9D1U7K6"/>
<reference evidence="3" key="2">
    <citation type="submission" date="2021-04" db="EMBL/GenBank/DDBJ databases">
        <authorList>
            <person name="Gilroy R."/>
        </authorList>
    </citation>
    <scope>NUCLEOTIDE SEQUENCE</scope>
    <source>
        <strain evidence="3">ChiSxjej5B17-1746</strain>
    </source>
</reference>
<keyword evidence="2" id="KW-0812">Transmembrane</keyword>
<comment type="caution">
    <text evidence="3">The sequence shown here is derived from an EMBL/GenBank/DDBJ whole genome shotgun (WGS) entry which is preliminary data.</text>
</comment>
<feature type="transmembrane region" description="Helical" evidence="2">
    <location>
        <begin position="202"/>
        <end position="220"/>
    </location>
</feature>
<protein>
    <submittedName>
        <fullName evidence="3">Uncharacterized protein</fullName>
    </submittedName>
</protein>
<evidence type="ECO:0000256" key="1">
    <source>
        <dbReference type="SAM" id="MobiDB-lite"/>
    </source>
</evidence>
<keyword evidence="2" id="KW-0472">Membrane</keyword>
<feature type="compositionally biased region" description="Basic and acidic residues" evidence="1">
    <location>
        <begin position="313"/>
        <end position="355"/>
    </location>
</feature>
<sequence length="467" mass="49785">MAGYFILSTRKGDYRALAVQGSQVYACHAQLVALLRAHLGEPHARLLAEPLMDQQGNAVDWYAAEAVRPLADLPPEAQENALAHLRGLITDIEALAARLGEESDPNRCLCGAMLHLATRYPGPGNVYVDGAGQPVLTCWGMTLAASAAPESLVRPGAAPLAAGASNEGDRIIREGKALPRPAAPLPPPAPITGAGEPWWKKLLMILLGLVLAFLLFWGLGRFFPGLAFPLPGGCVKEAPLPAEADTAPAPLDPAPTDAELTALRAEIEVLRQAARARAEACIPPAPPVAEVPKAPEVTEPPKDLGDLLGDLTDLPKEEPKPEPPKETPKPEPKKPEPKKESPKKGDPLKLPDKDDKSMDFLDGCWNCRTGLTDTRGNPIKVRFCFGKNGKGQITILDRRGNTFTGTAQAQMQNGKLHIDAGEASSRTSRGSFNGVRIDCTPGAGNAALCYGRNKTDNSPWKATFLRD</sequence>
<proteinExistence type="predicted"/>
<dbReference type="InterPro" id="IPR047774">
    <property type="entry name" value="SrfA-like"/>
</dbReference>
<name>A0A9D1U7K6_9BACT</name>
<keyword evidence="2" id="KW-1133">Transmembrane helix</keyword>
<dbReference type="EMBL" id="DXGI01000023">
    <property type="protein sequence ID" value="HIW77654.1"/>
    <property type="molecule type" value="Genomic_DNA"/>
</dbReference>
<gene>
    <name evidence="3" type="ORF">H9874_00710</name>
</gene>
<dbReference type="NCBIfam" id="NF040486">
    <property type="entry name" value="SrfA_fam"/>
    <property type="match status" value="1"/>
</dbReference>
<reference evidence="3" key="1">
    <citation type="journal article" date="2021" name="PeerJ">
        <title>Extensive microbial diversity within the chicken gut microbiome revealed by metagenomics and culture.</title>
        <authorList>
            <person name="Gilroy R."/>
            <person name="Ravi A."/>
            <person name="Getino M."/>
            <person name="Pursley I."/>
            <person name="Horton D.L."/>
            <person name="Alikhan N.F."/>
            <person name="Baker D."/>
            <person name="Gharbi K."/>
            <person name="Hall N."/>
            <person name="Watson M."/>
            <person name="Adriaenssens E.M."/>
            <person name="Foster-Nyarko E."/>
            <person name="Jarju S."/>
            <person name="Secka A."/>
            <person name="Antonio M."/>
            <person name="Oren A."/>
            <person name="Chaudhuri R.R."/>
            <person name="La Ragione R."/>
            <person name="Hildebrand F."/>
            <person name="Pallen M.J."/>
        </authorList>
    </citation>
    <scope>NUCLEOTIDE SEQUENCE</scope>
    <source>
        <strain evidence="3">ChiSxjej5B17-1746</strain>
    </source>
</reference>
<evidence type="ECO:0000256" key="2">
    <source>
        <dbReference type="SAM" id="Phobius"/>
    </source>
</evidence>
<accession>A0A9D1U7K6</accession>
<dbReference type="PRINTS" id="PR01217">
    <property type="entry name" value="PRICHEXTENSN"/>
</dbReference>
<evidence type="ECO:0000313" key="4">
    <source>
        <dbReference type="Proteomes" id="UP000824264"/>
    </source>
</evidence>